<organism evidence="2 3">
    <name type="scientific">Tanacetum coccineum</name>
    <dbReference type="NCBI Taxonomy" id="301880"/>
    <lineage>
        <taxon>Eukaryota</taxon>
        <taxon>Viridiplantae</taxon>
        <taxon>Streptophyta</taxon>
        <taxon>Embryophyta</taxon>
        <taxon>Tracheophyta</taxon>
        <taxon>Spermatophyta</taxon>
        <taxon>Magnoliopsida</taxon>
        <taxon>eudicotyledons</taxon>
        <taxon>Gunneridae</taxon>
        <taxon>Pentapetalae</taxon>
        <taxon>asterids</taxon>
        <taxon>campanulids</taxon>
        <taxon>Asterales</taxon>
        <taxon>Asteraceae</taxon>
        <taxon>Asteroideae</taxon>
        <taxon>Anthemideae</taxon>
        <taxon>Anthemidinae</taxon>
        <taxon>Tanacetum</taxon>
    </lineage>
</organism>
<feature type="region of interest" description="Disordered" evidence="1">
    <location>
        <begin position="172"/>
        <end position="212"/>
    </location>
</feature>
<feature type="region of interest" description="Disordered" evidence="1">
    <location>
        <begin position="1"/>
        <end position="22"/>
    </location>
</feature>
<name>A0ABQ4X8M9_9ASTR</name>
<proteinExistence type="predicted"/>
<dbReference type="EMBL" id="BQNB010009270">
    <property type="protein sequence ID" value="GJS61171.1"/>
    <property type="molecule type" value="Genomic_DNA"/>
</dbReference>
<gene>
    <name evidence="2" type="ORF">Tco_0655955</name>
</gene>
<sequence>MPSDKKQSPGELRLNKGRNRPWRGGVYKQKMGETSNYAAVDLGGSVITSIHALLGFWLDGFQLRFIKLLDKVTEFRQIMGKSADISLSSVLERLRQMWDLEITHGCEWQNYGQKRRKEIRVHEHINVAHGLVVRFGNKFKSTKNDGSEHVGSGSSKADDDLIQEEKSLWSHFQRSKKDSLNKSQDDSEDESKVEEYPPYDATRISSTGEGLSMEDDLDCYDGYEAQVYNLSRKSQDFCDNYDIRVNSRVRK</sequence>
<accession>A0ABQ4X8M9</accession>
<reference evidence="2" key="1">
    <citation type="journal article" date="2022" name="Int. J. Mol. Sci.">
        <title>Draft Genome of Tanacetum Coccineum: Genomic Comparison of Closely Related Tanacetum-Family Plants.</title>
        <authorList>
            <person name="Yamashiro T."/>
            <person name="Shiraishi A."/>
            <person name="Nakayama K."/>
            <person name="Satake H."/>
        </authorList>
    </citation>
    <scope>NUCLEOTIDE SEQUENCE</scope>
</reference>
<protein>
    <submittedName>
        <fullName evidence="2">Uncharacterized protein</fullName>
    </submittedName>
</protein>
<feature type="compositionally biased region" description="Basic and acidic residues" evidence="1">
    <location>
        <begin position="175"/>
        <end position="185"/>
    </location>
</feature>
<evidence type="ECO:0000313" key="3">
    <source>
        <dbReference type="Proteomes" id="UP001151760"/>
    </source>
</evidence>
<dbReference type="Proteomes" id="UP001151760">
    <property type="component" value="Unassembled WGS sequence"/>
</dbReference>
<reference evidence="2" key="2">
    <citation type="submission" date="2022-01" db="EMBL/GenBank/DDBJ databases">
        <authorList>
            <person name="Yamashiro T."/>
            <person name="Shiraishi A."/>
            <person name="Satake H."/>
            <person name="Nakayama K."/>
        </authorList>
    </citation>
    <scope>NUCLEOTIDE SEQUENCE</scope>
</reference>
<evidence type="ECO:0000256" key="1">
    <source>
        <dbReference type="SAM" id="MobiDB-lite"/>
    </source>
</evidence>
<comment type="caution">
    <text evidence="2">The sequence shown here is derived from an EMBL/GenBank/DDBJ whole genome shotgun (WGS) entry which is preliminary data.</text>
</comment>
<keyword evidence="3" id="KW-1185">Reference proteome</keyword>
<evidence type="ECO:0000313" key="2">
    <source>
        <dbReference type="EMBL" id="GJS61171.1"/>
    </source>
</evidence>